<evidence type="ECO:0000313" key="3">
    <source>
        <dbReference type="Proteomes" id="UP000475249"/>
    </source>
</evidence>
<name>A0A6L9EF37_9FLAO</name>
<dbReference type="Pfam" id="PF01569">
    <property type="entry name" value="PAP2"/>
    <property type="match status" value="1"/>
</dbReference>
<evidence type="ECO:0000313" key="2">
    <source>
        <dbReference type="EMBL" id="NAS13336.1"/>
    </source>
</evidence>
<dbReference type="InterPro" id="IPR000326">
    <property type="entry name" value="PAP2/HPO"/>
</dbReference>
<reference evidence="2 3" key="1">
    <citation type="submission" date="2020-01" db="EMBL/GenBank/DDBJ databases">
        <title>Bacteria diversity of Porities sp.</title>
        <authorList>
            <person name="Wang G."/>
        </authorList>
    </citation>
    <scope>NUCLEOTIDE SEQUENCE [LARGE SCALE GENOMIC DNA]</scope>
    <source>
        <strain evidence="2 3">R33</strain>
    </source>
</reference>
<dbReference type="AlphaFoldDB" id="A0A6L9EF37"/>
<dbReference type="InterPro" id="IPR036938">
    <property type="entry name" value="PAP2/HPO_sf"/>
</dbReference>
<organism evidence="2 3">
    <name type="scientific">Poritiphilus flavus</name>
    <dbReference type="NCBI Taxonomy" id="2697053"/>
    <lineage>
        <taxon>Bacteria</taxon>
        <taxon>Pseudomonadati</taxon>
        <taxon>Bacteroidota</taxon>
        <taxon>Flavobacteriia</taxon>
        <taxon>Flavobacteriales</taxon>
        <taxon>Flavobacteriaceae</taxon>
        <taxon>Poritiphilus</taxon>
    </lineage>
</organism>
<proteinExistence type="predicted"/>
<dbReference type="EMBL" id="WXYO01000006">
    <property type="protein sequence ID" value="NAS13336.1"/>
    <property type="molecule type" value="Genomic_DNA"/>
</dbReference>
<dbReference type="SUPFAM" id="SSF48317">
    <property type="entry name" value="Acid phosphatase/Vanadium-dependent haloperoxidase"/>
    <property type="match status" value="1"/>
</dbReference>
<protein>
    <submittedName>
        <fullName evidence="2">Phosphatase PAP2 family protein</fullName>
    </submittedName>
</protein>
<comment type="caution">
    <text evidence="2">The sequence shown here is derived from an EMBL/GenBank/DDBJ whole genome shotgun (WGS) entry which is preliminary data.</text>
</comment>
<dbReference type="CDD" id="cd03394">
    <property type="entry name" value="PAP2_like_5"/>
    <property type="match status" value="1"/>
</dbReference>
<sequence>MKQSLFTFCLILALCPILGLCQKGYVVDSVTFAEFTEKRPFPVKQMIIPGVLGGTALLLNNGDFEQELQPKINQDLRTNIDDYTRFAPLALMYGADALGVQAENHWFDQSKNAALSLLLTQLITTGIKRSTAKTRPNNFNDEALPSGHTSLAFASATVLYEEFKNTEPLLAYSGYAFASTTAYLRMAKNKHWLSDVLLGSALGIAVTKLVYHFDYLFAWNPFKGPERLVVLPKLDFESSGVYLALRF</sequence>
<dbReference type="RefSeq" id="WP_161436373.1">
    <property type="nucleotide sequence ID" value="NZ_WXYO01000006.1"/>
</dbReference>
<gene>
    <name evidence="2" type="ORF">GTQ38_15060</name>
</gene>
<feature type="domain" description="Phosphatidic acid phosphatase type 2/haloperoxidase" evidence="1">
    <location>
        <begin position="113"/>
        <end position="211"/>
    </location>
</feature>
<keyword evidence="3" id="KW-1185">Reference proteome</keyword>
<dbReference type="Proteomes" id="UP000475249">
    <property type="component" value="Unassembled WGS sequence"/>
</dbReference>
<dbReference type="SMART" id="SM00014">
    <property type="entry name" value="acidPPc"/>
    <property type="match status" value="1"/>
</dbReference>
<accession>A0A6L9EF37</accession>
<evidence type="ECO:0000259" key="1">
    <source>
        <dbReference type="SMART" id="SM00014"/>
    </source>
</evidence>
<dbReference type="Gene3D" id="1.20.144.10">
    <property type="entry name" value="Phosphatidic acid phosphatase type 2/haloperoxidase"/>
    <property type="match status" value="1"/>
</dbReference>